<keyword evidence="3 9" id="KW-0812">Transmembrane</keyword>
<dbReference type="NCBIfam" id="TIGR01007">
    <property type="entry name" value="eps_fam"/>
    <property type="match status" value="1"/>
</dbReference>
<evidence type="ECO:0000256" key="8">
    <source>
        <dbReference type="SAM" id="Coils"/>
    </source>
</evidence>
<dbReference type="GO" id="GO:0004715">
    <property type="term" value="F:non-membrane spanning protein tyrosine kinase activity"/>
    <property type="evidence" value="ECO:0007669"/>
    <property type="project" value="UniProtKB-EC"/>
</dbReference>
<feature type="domain" description="Tyrosine-protein kinase G-rich" evidence="12">
    <location>
        <begin position="398"/>
        <end position="468"/>
    </location>
</feature>
<proteinExistence type="predicted"/>
<dbReference type="Pfam" id="PF02706">
    <property type="entry name" value="Wzz"/>
    <property type="match status" value="1"/>
</dbReference>
<protein>
    <submittedName>
        <fullName evidence="13">Polysaccharide biosynthesis tyrosine autokinase</fullName>
        <ecNumber evidence="13">2.7.10.2</ecNumber>
    </submittedName>
</protein>
<evidence type="ECO:0000256" key="5">
    <source>
        <dbReference type="ARBA" id="ARBA00022840"/>
    </source>
</evidence>
<evidence type="ECO:0000256" key="6">
    <source>
        <dbReference type="ARBA" id="ARBA00022989"/>
    </source>
</evidence>
<keyword evidence="7 9" id="KW-0472">Membrane</keyword>
<feature type="coiled-coil region" evidence="8">
    <location>
        <begin position="217"/>
        <end position="244"/>
    </location>
</feature>
<dbReference type="Gene3D" id="3.40.50.300">
    <property type="entry name" value="P-loop containing nucleotide triphosphate hydrolases"/>
    <property type="match status" value="1"/>
</dbReference>
<gene>
    <name evidence="13" type="ORF">L1F33_14400</name>
</gene>
<evidence type="ECO:0000313" key="14">
    <source>
        <dbReference type="Proteomes" id="UP001065265"/>
    </source>
</evidence>
<evidence type="ECO:0000313" key="13">
    <source>
        <dbReference type="EMBL" id="UVI40846.1"/>
    </source>
</evidence>
<evidence type="ECO:0000256" key="1">
    <source>
        <dbReference type="ARBA" id="ARBA00004651"/>
    </source>
</evidence>
<keyword evidence="8" id="KW-0175">Coiled coil</keyword>
<keyword evidence="14" id="KW-1185">Reference proteome</keyword>
<dbReference type="InterPro" id="IPR050445">
    <property type="entry name" value="Bact_polysacc_biosynth/exp"/>
</dbReference>
<organism evidence="13 14">
    <name type="scientific">Qipengyuania spongiae</name>
    <dbReference type="NCBI Taxonomy" id="2909673"/>
    <lineage>
        <taxon>Bacteria</taxon>
        <taxon>Pseudomonadati</taxon>
        <taxon>Pseudomonadota</taxon>
        <taxon>Alphaproteobacteria</taxon>
        <taxon>Sphingomonadales</taxon>
        <taxon>Erythrobacteraceae</taxon>
        <taxon>Qipengyuania</taxon>
    </lineage>
</organism>
<dbReference type="RefSeq" id="WP_265561547.1">
    <property type="nucleotide sequence ID" value="NZ_CP092472.1"/>
</dbReference>
<dbReference type="InterPro" id="IPR032807">
    <property type="entry name" value="GNVR"/>
</dbReference>
<dbReference type="Proteomes" id="UP001065265">
    <property type="component" value="Plasmid unnamed"/>
</dbReference>
<dbReference type="PANTHER" id="PTHR32309">
    <property type="entry name" value="TYROSINE-PROTEIN KINASE"/>
    <property type="match status" value="1"/>
</dbReference>
<dbReference type="EMBL" id="CP092472">
    <property type="protein sequence ID" value="UVI40846.1"/>
    <property type="molecule type" value="Genomic_DNA"/>
</dbReference>
<evidence type="ECO:0000256" key="9">
    <source>
        <dbReference type="SAM" id="Phobius"/>
    </source>
</evidence>
<geneLocation type="plasmid" evidence="13 14">
    <name>unnamed</name>
</geneLocation>
<dbReference type="EC" id="2.7.10.2" evidence="13"/>
<dbReference type="PANTHER" id="PTHR32309:SF13">
    <property type="entry name" value="FERRIC ENTEROBACTIN TRANSPORT PROTEIN FEPE"/>
    <property type="match status" value="1"/>
</dbReference>
<keyword evidence="13" id="KW-0808">Transferase</keyword>
<keyword evidence="6 9" id="KW-1133">Transmembrane helix</keyword>
<name>A0ABY5T6D1_9SPHN</name>
<keyword evidence="4" id="KW-0547">Nucleotide-binding</keyword>
<evidence type="ECO:0000256" key="3">
    <source>
        <dbReference type="ARBA" id="ARBA00022692"/>
    </source>
</evidence>
<sequence>MNQATFGFEQRPRLGGAPAGVLEGQVETTPILTHYASLFWRRRRVVGGIIAAFVVVGLIVTLLMTPQYTATSEIEIRRETAQIVNMQGVEQDASDADQEFYQTQYGLLRAQSLAEKVAGELQLADNAQFFEMFEPDQRQRLFGENGNPATDRETRLRAAGAILLDNVRISPERQSRLVEIDFTAPSPEMARNVANAWAEGFIESNLERRYEASSYARDFLENRLATLRTRLDESELNLQNYAQDERIVTLPGAGRDGSEQSTVAFDLVALNEELSEATADRITAQGRLQSVRGRAGESTESLNNSALNQLRAQRAELSGEYEKLLQQFEPAYPPARALQRQIAEVDRSIQREERRVGSSVELAYQAAREREQALRQEVNALEGQFLDQRRRSIQYRVLGRDVDTNRQLYDALLQRYKEIGIAGGVGTNNVSIVDRADIPQRPSSPRLLLNLVLSLFAGVTIGAIAAFLLEQSDETMSDPSEAERLIGLPLLGSVPRSDEEPGDALLDPKSQLVDAYLAIQTSLQFATESGIPRAIAVTSTRPGEGKSTTSLALATMLARAQKRVVLIDGDMRSPSVHHLIGTDHDRGLSTYLSGNASAAELMHKVDRYGFFAITAGPIPPNAAELLTGNRLATLLTELSDDFDHVIIDAPPVMGLADVPLIAGRVDGIVYAVEAHGIRLGMVRAALQRIAATSARILGTVVTKFEPKRSSKGYGYTYEYEYGDKQAAAKV</sequence>
<feature type="transmembrane region" description="Helical" evidence="9">
    <location>
        <begin position="45"/>
        <end position="64"/>
    </location>
</feature>
<dbReference type="InterPro" id="IPR027417">
    <property type="entry name" value="P-loop_NTPase"/>
</dbReference>
<dbReference type="SUPFAM" id="SSF52540">
    <property type="entry name" value="P-loop containing nucleoside triphosphate hydrolases"/>
    <property type="match status" value="1"/>
</dbReference>
<dbReference type="InterPro" id="IPR003856">
    <property type="entry name" value="LPS_length_determ_N"/>
</dbReference>
<comment type="subcellular location">
    <subcellularLocation>
        <location evidence="1">Cell membrane</location>
        <topology evidence="1">Multi-pass membrane protein</topology>
    </subcellularLocation>
</comment>
<evidence type="ECO:0000259" key="10">
    <source>
        <dbReference type="Pfam" id="PF01656"/>
    </source>
</evidence>
<feature type="coiled-coil region" evidence="8">
    <location>
        <begin position="307"/>
        <end position="384"/>
    </location>
</feature>
<accession>A0ABY5T6D1</accession>
<evidence type="ECO:0000256" key="7">
    <source>
        <dbReference type="ARBA" id="ARBA00023136"/>
    </source>
</evidence>
<keyword evidence="13" id="KW-0614">Plasmid</keyword>
<dbReference type="InterPro" id="IPR002586">
    <property type="entry name" value="CobQ/CobB/MinD/ParA_Nub-bd_dom"/>
</dbReference>
<keyword evidence="2" id="KW-1003">Cell membrane</keyword>
<reference evidence="13" key="1">
    <citation type="submission" date="2022-02" db="EMBL/GenBank/DDBJ databases">
        <title>Qipengyuania spongiae sp. nov., isolated from marine sponge.</title>
        <authorList>
            <person name="Li Z."/>
            <person name="Zhang M."/>
        </authorList>
    </citation>
    <scope>NUCLEOTIDE SEQUENCE</scope>
    <source>
        <strain evidence="13">PHS-Z21</strain>
        <plasmid evidence="13">unnamed</plasmid>
    </source>
</reference>
<evidence type="ECO:0000256" key="2">
    <source>
        <dbReference type="ARBA" id="ARBA00022475"/>
    </source>
</evidence>
<dbReference type="Pfam" id="PF01656">
    <property type="entry name" value="CbiA"/>
    <property type="match status" value="1"/>
</dbReference>
<dbReference type="CDD" id="cd05387">
    <property type="entry name" value="BY-kinase"/>
    <property type="match status" value="1"/>
</dbReference>
<keyword evidence="5" id="KW-0067">ATP-binding</keyword>
<feature type="domain" description="Polysaccharide chain length determinant N-terminal" evidence="11">
    <location>
        <begin position="34"/>
        <end position="120"/>
    </location>
</feature>
<evidence type="ECO:0000256" key="4">
    <source>
        <dbReference type="ARBA" id="ARBA00022741"/>
    </source>
</evidence>
<dbReference type="Pfam" id="PF13807">
    <property type="entry name" value="GNVR"/>
    <property type="match status" value="1"/>
</dbReference>
<dbReference type="InterPro" id="IPR005702">
    <property type="entry name" value="Wzc-like_C"/>
</dbReference>
<evidence type="ECO:0000259" key="12">
    <source>
        <dbReference type="Pfam" id="PF13807"/>
    </source>
</evidence>
<evidence type="ECO:0000259" key="11">
    <source>
        <dbReference type="Pfam" id="PF02706"/>
    </source>
</evidence>
<feature type="domain" description="CobQ/CobB/MinD/ParA nucleotide binding" evidence="10">
    <location>
        <begin position="535"/>
        <end position="711"/>
    </location>
</feature>